<reference evidence="3" key="1">
    <citation type="journal article" date="2020" name="J. ISSAAS">
        <title>Lactobacilli and other gastrointestinal microbiota of Peromyscus leucopus, reservoir host for agents of Lyme disease and other zoonoses in North America.</title>
        <authorList>
            <person name="Milovic A."/>
            <person name="Bassam K."/>
            <person name="Shao H."/>
            <person name="Chatzistamou I."/>
            <person name="Tufts D.M."/>
            <person name="Diuk-Wasser M."/>
            <person name="Barbour A.G."/>
        </authorList>
    </citation>
    <scope>NUCLEOTIDE SEQUENCE</scope>
    <source>
        <strain evidence="3">LL50</strain>
    </source>
</reference>
<proteinExistence type="predicted"/>
<protein>
    <submittedName>
        <fullName evidence="3">Uncharacterized protein</fullName>
    </submittedName>
</protein>
<keyword evidence="1" id="KW-0812">Transmembrane</keyword>
<feature type="transmembrane region" description="Helical" evidence="1">
    <location>
        <begin position="105"/>
        <end position="126"/>
    </location>
</feature>
<feature type="signal peptide" evidence="2">
    <location>
        <begin position="1"/>
        <end position="19"/>
    </location>
</feature>
<keyword evidence="2" id="KW-0732">Signal</keyword>
<organism evidence="3">
    <name type="scientific">uncultured Spirochaetaceae bacterium</name>
    <dbReference type="NCBI Taxonomy" id="201186"/>
    <lineage>
        <taxon>Bacteria</taxon>
        <taxon>Pseudomonadati</taxon>
        <taxon>Spirochaetota</taxon>
        <taxon>Spirochaetia</taxon>
        <taxon>Spirochaetales</taxon>
        <taxon>Spirochaetaceae</taxon>
        <taxon>environmental samples</taxon>
    </lineage>
</organism>
<dbReference type="EMBL" id="MN577574">
    <property type="protein sequence ID" value="QGT51344.1"/>
    <property type="molecule type" value="Genomic_DNA"/>
</dbReference>
<evidence type="ECO:0000313" key="3">
    <source>
        <dbReference type="EMBL" id="QGT51344.1"/>
    </source>
</evidence>
<name>A0A650EQW0_9SPIO</name>
<gene>
    <name evidence="3" type="ORF">Unknown280_0360</name>
</gene>
<keyword evidence="1" id="KW-0472">Membrane</keyword>
<keyword evidence="1" id="KW-1133">Transmembrane helix</keyword>
<sequence length="130" mass="14155">MKFKTPTLALLFLTLAIQATSPQQGTKTNANSANEYGIDFGKNYKGSEVLALIQIVTEEAEASIEAAFNEGYKQGVLAWKPEADYWKAKSDNSDAEIKRLKKKRWLFALGGFSAGFLSATGIGLAVRFGN</sequence>
<dbReference type="AlphaFoldDB" id="A0A650EQW0"/>
<evidence type="ECO:0000256" key="1">
    <source>
        <dbReference type="SAM" id="Phobius"/>
    </source>
</evidence>
<accession>A0A650EQW0</accession>
<evidence type="ECO:0000256" key="2">
    <source>
        <dbReference type="SAM" id="SignalP"/>
    </source>
</evidence>
<feature type="chain" id="PRO_5025071611" evidence="2">
    <location>
        <begin position="20"/>
        <end position="130"/>
    </location>
</feature>